<evidence type="ECO:0000256" key="9">
    <source>
        <dbReference type="SAM" id="MobiDB-lite"/>
    </source>
</evidence>
<dbReference type="InterPro" id="IPR001650">
    <property type="entry name" value="Helicase_C-like"/>
</dbReference>
<feature type="compositionally biased region" description="Basic residues" evidence="9">
    <location>
        <begin position="387"/>
        <end position="398"/>
    </location>
</feature>
<evidence type="ECO:0000256" key="2">
    <source>
        <dbReference type="ARBA" id="ARBA00022801"/>
    </source>
</evidence>
<dbReference type="PROSITE" id="PS51192">
    <property type="entry name" value="HELICASE_ATP_BIND_1"/>
    <property type="match status" value="1"/>
</dbReference>
<dbReference type="GO" id="GO:0003723">
    <property type="term" value="F:RNA binding"/>
    <property type="evidence" value="ECO:0007669"/>
    <property type="project" value="UniProtKB-UniRule"/>
</dbReference>
<sequence>MHEKVIYLDQLLKREPITSLEELDWVNCEDFFQEIEGVDVHYETLENGGKMMKYVQVREAKPAVHTKSEPEFIHIDDFPMEESGSYKKQKLTDSSKCDKEGVSKVATIITKPDKKALNKIKNKKNLRKEKKLLAKEKRNTLQTNATKEEIHIGEQVPNPVLDMSNWSIFELHPLLISGLHDLGFTSPTEIQKKTLPFTMKYKRDLLGAAQTGSGKTLAFGLPILQYLQLDEKKNTCVALILVPTRELSMQVTEHLQMVSKYCKSKIVSIVGGLSKEKQRRLVTKNPNIIVATPGRLWDLLQDDIQLLKKLRNIKFLVLDEADRMLESGHFKDLEMILNSISVKNSLLDDEINISINKQEPILRNRRTFLFSATLLPDLEKMRDNGKQKKNPKKSKKRSSNFIQVKNEDNGETVPTIADLVKKIEFCDPNPVYINLVLDNNVTAKGLIESKIQCLTKEKDLYLYYILLRYPGRTLVFANSIDAIRRLVPLLTLLNVKCWGIHAEMQQRQRLKNLERFTESKNSVLISSDVSARGLDIPLLDHVIHYQIPRTPDLYVHRSGRTGRGNSQGVVIALCSPEDHKVYRRICHALRKVDLPDFPVDQSIISSLKERVSIANSIDVQEHKLTKLQHEKAWLKNQAVEAELSLDESSDDEESTQTLNTKEKIKFLKATLQIKLSQPLIPKGISKKYITSGTLNSHSNLSLPEILLQNLNEENPALPTKQNSKALGDIKAKILNILKRKRSEVKTDDTDLE</sequence>
<protein>
    <recommendedName>
        <fullName evidence="8">ATP-dependent RNA helicase</fullName>
        <ecNumber evidence="8">3.6.4.13</ecNumber>
    </recommendedName>
</protein>
<comment type="domain">
    <text evidence="8">The Q motif is unique to and characteristic of the DEAD box family of RNA helicases and controls ATP binding and hydrolysis.</text>
</comment>
<keyword evidence="3 7" id="KW-0347">Helicase</keyword>
<dbReference type="PROSITE" id="PS00039">
    <property type="entry name" value="DEAD_ATP_HELICASE"/>
    <property type="match status" value="1"/>
</dbReference>
<evidence type="ECO:0000256" key="7">
    <source>
        <dbReference type="RuleBase" id="RU000492"/>
    </source>
</evidence>
<dbReference type="GO" id="GO:0003724">
    <property type="term" value="F:RNA helicase activity"/>
    <property type="evidence" value="ECO:0007669"/>
    <property type="project" value="UniProtKB-EC"/>
</dbReference>
<evidence type="ECO:0000259" key="12">
    <source>
        <dbReference type="PROSITE" id="PS51195"/>
    </source>
</evidence>
<evidence type="ECO:0000256" key="4">
    <source>
        <dbReference type="ARBA" id="ARBA00022840"/>
    </source>
</evidence>
<dbReference type="InterPro" id="IPR014014">
    <property type="entry name" value="RNA_helicase_DEAD_Q_motif"/>
</dbReference>
<gene>
    <name evidence="13" type="primary">MAK5</name>
    <name evidence="13" type="ORF">HK099_005452</name>
</gene>
<dbReference type="Gene3D" id="3.40.50.300">
    <property type="entry name" value="P-loop containing nucleotide triphosphate hydrolases"/>
    <property type="match status" value="2"/>
</dbReference>
<comment type="similarity">
    <text evidence="7">Belongs to the DEAD box helicase family.</text>
</comment>
<comment type="function">
    <text evidence="8">RNA helicase.</text>
</comment>
<dbReference type="InterPro" id="IPR000629">
    <property type="entry name" value="RNA-helicase_DEAD-box_CS"/>
</dbReference>
<dbReference type="PROSITE" id="PS51194">
    <property type="entry name" value="HELICASE_CTER"/>
    <property type="match status" value="1"/>
</dbReference>
<dbReference type="Pfam" id="PF00271">
    <property type="entry name" value="Helicase_C"/>
    <property type="match status" value="1"/>
</dbReference>
<evidence type="ECO:0000259" key="10">
    <source>
        <dbReference type="PROSITE" id="PS51192"/>
    </source>
</evidence>
<name>A0AAD5TZ31_9FUNG</name>
<evidence type="ECO:0000259" key="11">
    <source>
        <dbReference type="PROSITE" id="PS51194"/>
    </source>
</evidence>
<keyword evidence="4 7" id="KW-0067">ATP-binding</keyword>
<evidence type="ECO:0000313" key="14">
    <source>
        <dbReference type="Proteomes" id="UP001211065"/>
    </source>
</evidence>
<evidence type="ECO:0000256" key="6">
    <source>
        <dbReference type="PROSITE-ProRule" id="PRU00552"/>
    </source>
</evidence>
<feature type="region of interest" description="Disordered" evidence="9">
    <location>
        <begin position="381"/>
        <end position="404"/>
    </location>
</feature>
<evidence type="ECO:0000256" key="5">
    <source>
        <dbReference type="ARBA" id="ARBA00022884"/>
    </source>
</evidence>
<keyword evidence="5 8" id="KW-0694">RNA-binding</keyword>
<proteinExistence type="inferred from homology"/>
<dbReference type="InterPro" id="IPR027417">
    <property type="entry name" value="P-loop_NTPase"/>
</dbReference>
<keyword evidence="14" id="KW-1185">Reference proteome</keyword>
<dbReference type="GO" id="GO:0016787">
    <property type="term" value="F:hydrolase activity"/>
    <property type="evidence" value="ECO:0007669"/>
    <property type="project" value="UniProtKB-KW"/>
</dbReference>
<dbReference type="SMART" id="SM00490">
    <property type="entry name" value="HELICc"/>
    <property type="match status" value="1"/>
</dbReference>
<dbReference type="SMART" id="SM00487">
    <property type="entry name" value="DEXDc"/>
    <property type="match status" value="1"/>
</dbReference>
<reference evidence="13" key="1">
    <citation type="submission" date="2020-05" db="EMBL/GenBank/DDBJ databases">
        <title>Phylogenomic resolution of chytrid fungi.</title>
        <authorList>
            <person name="Stajich J.E."/>
            <person name="Amses K."/>
            <person name="Simmons R."/>
            <person name="Seto K."/>
            <person name="Myers J."/>
            <person name="Bonds A."/>
            <person name="Quandt C.A."/>
            <person name="Barry K."/>
            <person name="Liu P."/>
            <person name="Grigoriev I."/>
            <person name="Longcore J.E."/>
            <person name="James T.Y."/>
        </authorList>
    </citation>
    <scope>NUCLEOTIDE SEQUENCE</scope>
    <source>
        <strain evidence="13">JEL0476</strain>
    </source>
</reference>
<dbReference type="Pfam" id="PF00270">
    <property type="entry name" value="DEAD"/>
    <property type="match status" value="1"/>
</dbReference>
<keyword evidence="2 7" id="KW-0378">Hydrolase</keyword>
<dbReference type="EC" id="3.6.4.13" evidence="8"/>
<evidence type="ECO:0000313" key="13">
    <source>
        <dbReference type="EMBL" id="KAJ3217504.1"/>
    </source>
</evidence>
<evidence type="ECO:0000256" key="1">
    <source>
        <dbReference type="ARBA" id="ARBA00022741"/>
    </source>
</evidence>
<dbReference type="InterPro" id="IPR014001">
    <property type="entry name" value="Helicase_ATP-bd"/>
</dbReference>
<feature type="domain" description="Helicase C-terminal" evidence="11">
    <location>
        <begin position="459"/>
        <end position="605"/>
    </location>
</feature>
<dbReference type="SUPFAM" id="SSF52540">
    <property type="entry name" value="P-loop containing nucleoside triphosphate hydrolases"/>
    <property type="match status" value="1"/>
</dbReference>
<accession>A0AAD5TZ31</accession>
<dbReference type="Proteomes" id="UP001211065">
    <property type="component" value="Unassembled WGS sequence"/>
</dbReference>
<evidence type="ECO:0000256" key="3">
    <source>
        <dbReference type="ARBA" id="ARBA00022806"/>
    </source>
</evidence>
<evidence type="ECO:0000256" key="8">
    <source>
        <dbReference type="RuleBase" id="RU365068"/>
    </source>
</evidence>
<dbReference type="GO" id="GO:0005524">
    <property type="term" value="F:ATP binding"/>
    <property type="evidence" value="ECO:0007669"/>
    <property type="project" value="UniProtKB-UniRule"/>
</dbReference>
<organism evidence="13 14">
    <name type="scientific">Clydaea vesicula</name>
    <dbReference type="NCBI Taxonomy" id="447962"/>
    <lineage>
        <taxon>Eukaryota</taxon>
        <taxon>Fungi</taxon>
        <taxon>Fungi incertae sedis</taxon>
        <taxon>Chytridiomycota</taxon>
        <taxon>Chytridiomycota incertae sedis</taxon>
        <taxon>Chytridiomycetes</taxon>
        <taxon>Lobulomycetales</taxon>
        <taxon>Lobulomycetaceae</taxon>
        <taxon>Clydaea</taxon>
    </lineage>
</organism>
<dbReference type="EMBL" id="JADGJW010000424">
    <property type="protein sequence ID" value="KAJ3217504.1"/>
    <property type="molecule type" value="Genomic_DNA"/>
</dbReference>
<keyword evidence="1 7" id="KW-0547">Nucleotide-binding</keyword>
<feature type="short sequence motif" description="Q motif" evidence="6">
    <location>
        <begin position="164"/>
        <end position="192"/>
    </location>
</feature>
<comment type="caution">
    <text evidence="13">The sequence shown here is derived from an EMBL/GenBank/DDBJ whole genome shotgun (WGS) entry which is preliminary data.</text>
</comment>
<dbReference type="CDD" id="cd18787">
    <property type="entry name" value="SF2_C_DEAD"/>
    <property type="match status" value="1"/>
</dbReference>
<comment type="catalytic activity">
    <reaction evidence="8">
        <text>ATP + H2O = ADP + phosphate + H(+)</text>
        <dbReference type="Rhea" id="RHEA:13065"/>
        <dbReference type="ChEBI" id="CHEBI:15377"/>
        <dbReference type="ChEBI" id="CHEBI:15378"/>
        <dbReference type="ChEBI" id="CHEBI:30616"/>
        <dbReference type="ChEBI" id="CHEBI:43474"/>
        <dbReference type="ChEBI" id="CHEBI:456216"/>
        <dbReference type="EC" id="3.6.4.13"/>
    </reaction>
</comment>
<feature type="domain" description="DEAD-box RNA helicase Q" evidence="12">
    <location>
        <begin position="164"/>
        <end position="192"/>
    </location>
</feature>
<dbReference type="AlphaFoldDB" id="A0AAD5TZ31"/>
<dbReference type="InterPro" id="IPR011545">
    <property type="entry name" value="DEAD/DEAH_box_helicase_dom"/>
</dbReference>
<dbReference type="PANTHER" id="PTHR24031">
    <property type="entry name" value="RNA HELICASE"/>
    <property type="match status" value="1"/>
</dbReference>
<feature type="domain" description="Helicase ATP-binding" evidence="10">
    <location>
        <begin position="196"/>
        <end position="392"/>
    </location>
</feature>
<dbReference type="PROSITE" id="PS51195">
    <property type="entry name" value="Q_MOTIF"/>
    <property type="match status" value="1"/>
</dbReference>